<dbReference type="AlphaFoldDB" id="A0AA88QLW5"/>
<dbReference type="GO" id="GO:0051457">
    <property type="term" value="P:maintenance of protein location in nucleus"/>
    <property type="evidence" value="ECO:0007669"/>
    <property type="project" value="TreeGrafter"/>
</dbReference>
<evidence type="ECO:0000313" key="2">
    <source>
        <dbReference type="EMBL" id="KAK2972348.1"/>
    </source>
</evidence>
<dbReference type="PANTHER" id="PTHR37723:SF1">
    <property type="entry name" value="PROTEIN FAR-RED-ELONGATED HYPOCOTYL 1-LIKE"/>
    <property type="match status" value="1"/>
</dbReference>
<gene>
    <name evidence="2" type="ORF">RJ640_014406</name>
</gene>
<dbReference type="Proteomes" id="UP001187471">
    <property type="component" value="Unassembled WGS sequence"/>
</dbReference>
<reference evidence="2" key="1">
    <citation type="submission" date="2022-12" db="EMBL/GenBank/DDBJ databases">
        <title>Draft genome assemblies for two species of Escallonia (Escalloniales).</title>
        <authorList>
            <person name="Chanderbali A."/>
            <person name="Dervinis C."/>
            <person name="Anghel I."/>
            <person name="Soltis D."/>
            <person name="Soltis P."/>
            <person name="Zapata F."/>
        </authorList>
    </citation>
    <scope>NUCLEOTIDE SEQUENCE</scope>
    <source>
        <strain evidence="2">UCBG92.1500</strain>
        <tissue evidence="2">Leaf</tissue>
    </source>
</reference>
<feature type="region of interest" description="Disordered" evidence="1">
    <location>
        <begin position="89"/>
        <end position="120"/>
    </location>
</feature>
<organism evidence="2 3">
    <name type="scientific">Escallonia rubra</name>
    <dbReference type="NCBI Taxonomy" id="112253"/>
    <lineage>
        <taxon>Eukaryota</taxon>
        <taxon>Viridiplantae</taxon>
        <taxon>Streptophyta</taxon>
        <taxon>Embryophyta</taxon>
        <taxon>Tracheophyta</taxon>
        <taxon>Spermatophyta</taxon>
        <taxon>Magnoliopsida</taxon>
        <taxon>eudicotyledons</taxon>
        <taxon>Gunneridae</taxon>
        <taxon>Pentapetalae</taxon>
        <taxon>asterids</taxon>
        <taxon>campanulids</taxon>
        <taxon>Escalloniales</taxon>
        <taxon>Escalloniaceae</taxon>
        <taxon>Escallonia</taxon>
    </lineage>
</organism>
<protein>
    <submittedName>
        <fullName evidence="2">Uncharacterized protein</fullName>
    </submittedName>
</protein>
<dbReference type="InterPro" id="IPR037766">
    <property type="entry name" value="FHY1"/>
</dbReference>
<dbReference type="EMBL" id="JAVXUO010002530">
    <property type="protein sequence ID" value="KAK2972348.1"/>
    <property type="molecule type" value="Genomic_DNA"/>
</dbReference>
<evidence type="ECO:0000313" key="3">
    <source>
        <dbReference type="Proteomes" id="UP001187471"/>
    </source>
</evidence>
<comment type="caution">
    <text evidence="2">The sequence shown here is derived from an EMBL/GenBank/DDBJ whole genome shotgun (WGS) entry which is preliminary data.</text>
</comment>
<evidence type="ECO:0000256" key="1">
    <source>
        <dbReference type="SAM" id="MobiDB-lite"/>
    </source>
</evidence>
<dbReference type="GO" id="GO:0005737">
    <property type="term" value="C:cytoplasm"/>
    <property type="evidence" value="ECO:0007669"/>
    <property type="project" value="TreeGrafter"/>
</dbReference>
<dbReference type="PANTHER" id="PTHR37723">
    <property type="entry name" value="PROTEIN FAR-RED ELONGATED HYPOCOTYL 1"/>
    <property type="match status" value="1"/>
</dbReference>
<dbReference type="GO" id="GO:0016607">
    <property type="term" value="C:nuclear speck"/>
    <property type="evidence" value="ECO:0007669"/>
    <property type="project" value="TreeGrafter"/>
</dbReference>
<dbReference type="GO" id="GO:0009639">
    <property type="term" value="P:response to red or far red light"/>
    <property type="evidence" value="ECO:0007669"/>
    <property type="project" value="InterPro"/>
</dbReference>
<keyword evidence="3" id="KW-1185">Reference proteome</keyword>
<accession>A0AA88QLW5</accession>
<name>A0AA88QLW5_9ASTE</name>
<dbReference type="GO" id="GO:0061608">
    <property type="term" value="F:nuclear import signal receptor activity"/>
    <property type="evidence" value="ECO:0007669"/>
    <property type="project" value="TreeGrafter"/>
</dbReference>
<proteinExistence type="predicted"/>
<sequence length="261" mass="29443">MAKMEVQMINPPEINSIDLRAQAHEERRGIVINQVLHTSVVYMNKKRKFQAEQSLLPLPKHKCFGGGVNSDRDSPSNRNLEAEEFCSYGGARDDESEPESAGDSNSIAEDPDSVMSESGEAKTNLKYVQTCPYDWPSTSSVNWGGNCFKSSLYSLDSRSLTKSSAHTEKLPYIDGAQISHDQDFDFHTSLNYEDHLLEFENESFEQGTDNGLEDIIYSNGVIPNNYVLSSGRWNAHEETQQGTKKLTIDKEFEQYFSMLML</sequence>